<dbReference type="Gene3D" id="1.20.1250.20">
    <property type="entry name" value="MFS general substrate transporter like domains"/>
    <property type="match status" value="1"/>
</dbReference>
<dbReference type="AlphaFoldDB" id="A0A1Z5T4S8"/>
<evidence type="ECO:0000313" key="1">
    <source>
        <dbReference type="EMBL" id="OTA31025.1"/>
    </source>
</evidence>
<gene>
    <name evidence="1" type="ORF">BTJ68_08738</name>
</gene>
<organism evidence="1 2">
    <name type="scientific">Hortaea werneckii EXF-2000</name>
    <dbReference type="NCBI Taxonomy" id="1157616"/>
    <lineage>
        <taxon>Eukaryota</taxon>
        <taxon>Fungi</taxon>
        <taxon>Dikarya</taxon>
        <taxon>Ascomycota</taxon>
        <taxon>Pezizomycotina</taxon>
        <taxon>Dothideomycetes</taxon>
        <taxon>Dothideomycetidae</taxon>
        <taxon>Mycosphaerellales</taxon>
        <taxon>Teratosphaeriaceae</taxon>
        <taxon>Hortaea</taxon>
    </lineage>
</organism>
<name>A0A1Z5T4S8_HORWE</name>
<sequence length="68" mass="7637">MLQFIDKTALNYANIFGYQDDLKLVGKEFNYLAAMVYAGYFFGQYPCGVLIGRYPAQKCLGFVVSYGA</sequence>
<accession>A0A1Z5T4S8</accession>
<dbReference type="InParanoid" id="A0A1Z5T4S8"/>
<keyword evidence="2" id="KW-1185">Reference proteome</keyword>
<comment type="caution">
    <text evidence="1">The sequence shown here is derived from an EMBL/GenBank/DDBJ whole genome shotgun (WGS) entry which is preliminary data.</text>
</comment>
<dbReference type="InterPro" id="IPR036259">
    <property type="entry name" value="MFS_trans_sf"/>
</dbReference>
<evidence type="ECO:0008006" key="3">
    <source>
        <dbReference type="Google" id="ProtNLM"/>
    </source>
</evidence>
<dbReference type="STRING" id="1157616.A0A1Z5T4S8"/>
<dbReference type="VEuPathDB" id="FungiDB:BTJ68_08738"/>
<dbReference type="EMBL" id="MUNK01000124">
    <property type="protein sequence ID" value="OTA31025.1"/>
    <property type="molecule type" value="Genomic_DNA"/>
</dbReference>
<protein>
    <recommendedName>
        <fullName evidence="3">Major facilitator superfamily (MFS) profile domain-containing protein</fullName>
    </recommendedName>
</protein>
<dbReference type="OrthoDB" id="6730379at2759"/>
<evidence type="ECO:0000313" key="2">
    <source>
        <dbReference type="Proteomes" id="UP000194280"/>
    </source>
</evidence>
<proteinExistence type="predicted"/>
<reference evidence="1 2" key="1">
    <citation type="submission" date="2017-01" db="EMBL/GenBank/DDBJ databases">
        <title>The recent genome duplication of the halophilic yeast Hortaea werneckii: insights from long-read sequencing.</title>
        <authorList>
            <person name="Sinha S."/>
            <person name="Flibotte S."/>
            <person name="Neira M."/>
            <person name="Lenassi M."/>
            <person name="Gostincar C."/>
            <person name="Stajich J.E."/>
            <person name="Nislow C.E."/>
        </authorList>
    </citation>
    <scope>NUCLEOTIDE SEQUENCE [LARGE SCALE GENOMIC DNA]</scope>
    <source>
        <strain evidence="1 2">EXF-2000</strain>
    </source>
</reference>
<dbReference type="Proteomes" id="UP000194280">
    <property type="component" value="Unassembled WGS sequence"/>
</dbReference>